<feature type="transmembrane region" description="Helical" evidence="1">
    <location>
        <begin position="12"/>
        <end position="32"/>
    </location>
</feature>
<keyword evidence="3" id="KW-1185">Reference proteome</keyword>
<keyword evidence="1" id="KW-0472">Membrane</keyword>
<comment type="caution">
    <text evidence="2">The sequence shown here is derived from an EMBL/GenBank/DDBJ whole genome shotgun (WGS) entry which is preliminary data.</text>
</comment>
<dbReference type="InterPro" id="IPR032092">
    <property type="entry name" value="PilW"/>
</dbReference>
<dbReference type="EMBL" id="RBIN01000010">
    <property type="protein sequence ID" value="RKQ95843.1"/>
    <property type="molecule type" value="Genomic_DNA"/>
</dbReference>
<accession>A0A420WSV9</accession>
<proteinExistence type="predicted"/>
<evidence type="ECO:0000313" key="2">
    <source>
        <dbReference type="EMBL" id="RKQ95843.1"/>
    </source>
</evidence>
<dbReference type="AlphaFoldDB" id="A0A420WSV9"/>
<keyword evidence="1" id="KW-1133">Transmembrane helix</keyword>
<dbReference type="GO" id="GO:0043683">
    <property type="term" value="P:type IV pilus assembly"/>
    <property type="evidence" value="ECO:0007669"/>
    <property type="project" value="InterPro"/>
</dbReference>
<organism evidence="2 3">
    <name type="scientific">Kushneria sinocarnis</name>
    <dbReference type="NCBI Taxonomy" id="595502"/>
    <lineage>
        <taxon>Bacteria</taxon>
        <taxon>Pseudomonadati</taxon>
        <taxon>Pseudomonadota</taxon>
        <taxon>Gammaproteobacteria</taxon>
        <taxon>Oceanospirillales</taxon>
        <taxon>Halomonadaceae</taxon>
        <taxon>Kushneria</taxon>
    </lineage>
</organism>
<reference evidence="2 3" key="1">
    <citation type="submission" date="2018-10" db="EMBL/GenBank/DDBJ databases">
        <title>Genomic Encyclopedia of Type Strains, Phase IV (KMG-IV): sequencing the most valuable type-strain genomes for metagenomic binning, comparative biology and taxonomic classification.</title>
        <authorList>
            <person name="Goeker M."/>
        </authorList>
    </citation>
    <scope>NUCLEOTIDE SEQUENCE [LARGE SCALE GENOMIC DNA]</scope>
    <source>
        <strain evidence="2 3">DSM 23229</strain>
    </source>
</reference>
<evidence type="ECO:0000256" key="1">
    <source>
        <dbReference type="SAM" id="Phobius"/>
    </source>
</evidence>
<keyword evidence="1" id="KW-0812">Transmembrane</keyword>
<evidence type="ECO:0000313" key="3">
    <source>
        <dbReference type="Proteomes" id="UP000281975"/>
    </source>
</evidence>
<sequence length="296" mass="32582">MSPTQRGAGLLELLVALAVGMLLITGAVSLYLQTARASQQQQALADIQERGRLVIRLLSEELRRAGYWGEELTPALEITDSPMAISRAELLQPVWAGSLVQAERKELLPSGATLTSVKADAGLPSQVLVVRHVRSDDTSGVCVRRRQGRMTLDPGAACSGSERYYAATYYLRDVEDARQGRVPALMLRELDDEGRWANSVELVRGVEALALEWGLDTDADGTANRYLAGERVADWESVVSARLYVVLRSLEPGVRISTIALPLPNARLALNDRYLRRLFVTTITLRNSRARLRDSS</sequence>
<dbReference type="RefSeq" id="WP_121173926.1">
    <property type="nucleotide sequence ID" value="NZ_RBIN01000010.1"/>
</dbReference>
<name>A0A420WSV9_9GAMM</name>
<dbReference type="OrthoDB" id="5296662at2"/>
<dbReference type="Proteomes" id="UP000281975">
    <property type="component" value="Unassembled WGS sequence"/>
</dbReference>
<dbReference type="Pfam" id="PF16074">
    <property type="entry name" value="PilW"/>
    <property type="match status" value="1"/>
</dbReference>
<gene>
    <name evidence="2" type="ORF">C7446_3028</name>
</gene>
<protein>
    <submittedName>
        <fullName evidence="2">Type IV pilus-assembly PilW-like protein</fullName>
    </submittedName>
</protein>